<feature type="transmembrane region" description="Helical" evidence="2">
    <location>
        <begin position="213"/>
        <end position="232"/>
    </location>
</feature>
<feature type="region of interest" description="Disordered" evidence="1">
    <location>
        <begin position="48"/>
        <end position="78"/>
    </location>
</feature>
<accession>A0A9E2BI26</accession>
<dbReference type="EMBL" id="QLTW01000093">
    <property type="protein sequence ID" value="MBT9145444.1"/>
    <property type="molecule type" value="Genomic_DNA"/>
</dbReference>
<dbReference type="AlphaFoldDB" id="A0A9E2BI26"/>
<evidence type="ECO:0000313" key="3">
    <source>
        <dbReference type="EMBL" id="MBT9145444.1"/>
    </source>
</evidence>
<keyword evidence="2" id="KW-0812">Transmembrane</keyword>
<feature type="transmembrane region" description="Helical" evidence="2">
    <location>
        <begin position="148"/>
        <end position="166"/>
    </location>
</feature>
<reference evidence="3 4" key="1">
    <citation type="journal article" date="2021" name="bioRxiv">
        <title>Unique metabolic strategies in Hadean analogues reveal hints for primordial physiology.</title>
        <authorList>
            <person name="Nobu M.K."/>
            <person name="Nakai R."/>
            <person name="Tamazawa S."/>
            <person name="Mori H."/>
            <person name="Toyoda A."/>
            <person name="Ijiri A."/>
            <person name="Suzuki S."/>
            <person name="Kurokawa K."/>
            <person name="Kamagata Y."/>
            <person name="Tamaki H."/>
        </authorList>
    </citation>
    <scope>NUCLEOTIDE SEQUENCE [LARGE SCALE GENOMIC DNA]</scope>
    <source>
        <strain evidence="3">BS525</strain>
    </source>
</reference>
<organism evidence="3 4">
    <name type="scientific">Psychracetigena formicireducens</name>
    <dbReference type="NCBI Taxonomy" id="2986056"/>
    <lineage>
        <taxon>Bacteria</taxon>
        <taxon>Bacillati</taxon>
        <taxon>Candidatus Lithacetigenota</taxon>
        <taxon>Candidatus Psychracetigena</taxon>
    </lineage>
</organism>
<protein>
    <recommendedName>
        <fullName evidence="5">Zinc-ribbon domain-containing protein</fullName>
    </recommendedName>
</protein>
<feature type="compositionally biased region" description="Pro residues" evidence="1">
    <location>
        <begin position="61"/>
        <end position="73"/>
    </location>
</feature>
<comment type="caution">
    <text evidence="3">The sequence shown here is derived from an EMBL/GenBank/DDBJ whole genome shotgun (WGS) entry which is preliminary data.</text>
</comment>
<proteinExistence type="predicted"/>
<gene>
    <name evidence="3" type="ORF">DDT42_01315</name>
</gene>
<name>A0A9E2BI26_PSYF1</name>
<keyword evidence="2" id="KW-0472">Membrane</keyword>
<sequence length="238" mass="25587">MKPRPKFCEQCGRELPLEGKFCPGCGDLIESPAVPSIEEVPPAYIPKPPYTGGNAANAQPTTPPVLPNQPFPPQQTTKAPFGVGAGYKPGAPVTTPFPTPTPFAGKTPYAGAKIVREKRMGGGIPTFLGGLAFLGYPVYAVINKITPSFIVPIVGLIALVIGIFMLRVRNWKTFALAFLGSMTLAAYSGYTMYQLIQITQSATEDIPLLRQSGMIFTVIGCVLILFGFSRAFNSLFRR</sequence>
<dbReference type="Proteomes" id="UP000811545">
    <property type="component" value="Unassembled WGS sequence"/>
</dbReference>
<evidence type="ECO:0000313" key="4">
    <source>
        <dbReference type="Proteomes" id="UP000811545"/>
    </source>
</evidence>
<feature type="transmembrane region" description="Helical" evidence="2">
    <location>
        <begin position="173"/>
        <end position="193"/>
    </location>
</feature>
<evidence type="ECO:0008006" key="5">
    <source>
        <dbReference type="Google" id="ProtNLM"/>
    </source>
</evidence>
<evidence type="ECO:0000256" key="2">
    <source>
        <dbReference type="SAM" id="Phobius"/>
    </source>
</evidence>
<keyword evidence="2" id="KW-1133">Transmembrane helix</keyword>
<feature type="transmembrane region" description="Helical" evidence="2">
    <location>
        <begin position="123"/>
        <end position="142"/>
    </location>
</feature>
<evidence type="ECO:0000256" key="1">
    <source>
        <dbReference type="SAM" id="MobiDB-lite"/>
    </source>
</evidence>